<gene>
    <name evidence="1" type="ORF">DNR46_28340</name>
</gene>
<evidence type="ECO:0000313" key="1">
    <source>
        <dbReference type="EMBL" id="RNJ42329.1"/>
    </source>
</evidence>
<organism evidence="1 2">
    <name type="scientific">Mesorhizobium japonicum</name>
    <dbReference type="NCBI Taxonomy" id="2066070"/>
    <lineage>
        <taxon>Bacteria</taxon>
        <taxon>Pseudomonadati</taxon>
        <taxon>Pseudomonadota</taxon>
        <taxon>Alphaproteobacteria</taxon>
        <taxon>Hyphomicrobiales</taxon>
        <taxon>Phyllobacteriaceae</taxon>
        <taxon>Mesorhizobium</taxon>
    </lineage>
</organism>
<sequence length="61" mass="6831">MAFQAMIEESIAGEVIVNADQVRRAGRALQHCQVGGIDTSLEEALMERMVRTDMPTKQIQR</sequence>
<evidence type="ECO:0000313" key="2">
    <source>
        <dbReference type="Proteomes" id="UP000275436"/>
    </source>
</evidence>
<comment type="caution">
    <text evidence="1">The sequence shown here is derived from an EMBL/GenBank/DDBJ whole genome shotgun (WGS) entry which is preliminary data.</text>
</comment>
<dbReference type="AlphaFoldDB" id="A0A3M9X2S0"/>
<reference evidence="1 2" key="1">
    <citation type="journal article" date="2018" name="Mol. Plant Microbe Interact.">
        <title>Taxonomically Different Co-Microsymbionts of a Relict Legume, Oxytropis popoviana, Have Complementary Sets of Symbiotic Genes and Together Increase the Efficiency of Plant Nodulation.</title>
        <authorList>
            <person name="Safronova V."/>
            <person name="Belimov A."/>
            <person name="Sazanova A."/>
            <person name="Chirak E."/>
            <person name="Verkhozina A."/>
            <person name="Kuznetsova I."/>
            <person name="Andronov E."/>
            <person name="Puhalsky J."/>
            <person name="Tikhonovich I."/>
        </authorList>
    </citation>
    <scope>NUCLEOTIDE SEQUENCE [LARGE SCALE GENOMIC DNA]</scope>
    <source>
        <strain evidence="1 2">Opo-235</strain>
    </source>
</reference>
<dbReference type="Proteomes" id="UP000275436">
    <property type="component" value="Unassembled WGS sequence"/>
</dbReference>
<proteinExistence type="predicted"/>
<name>A0A3M9X2S0_9HYPH</name>
<dbReference type="EMBL" id="QKOD01000011">
    <property type="protein sequence ID" value="RNJ42329.1"/>
    <property type="molecule type" value="Genomic_DNA"/>
</dbReference>
<accession>A0A3M9X2S0</accession>
<protein>
    <submittedName>
        <fullName evidence="1">Uncharacterized protein</fullName>
    </submittedName>
</protein>